<sequence>MMQISDDGSKKIDRKTIEKNRRTHMKKLCFKLNSLVPSLSSQPFKRIEVLKGKRNEALRYLNGTSKNNPCSNVKDDQLSVRCKGVRTQQSKVEVDDLDGGLKVLLISNSERKIPFSKIISIVEDGGAEVVKGGYTSVDDKVIYTLHAKARYTRLGIEVASVQQKLQELINQSL</sequence>
<dbReference type="AlphaFoldDB" id="A0AAD5CL47"/>
<protein>
    <submittedName>
        <fullName evidence="5">Uncharacterized protein</fullName>
    </submittedName>
</protein>
<dbReference type="GO" id="GO:0090575">
    <property type="term" value="C:RNA polymerase II transcription regulator complex"/>
    <property type="evidence" value="ECO:0007669"/>
    <property type="project" value="TreeGrafter"/>
</dbReference>
<keyword evidence="4" id="KW-0539">Nucleus</keyword>
<reference evidence="5" key="1">
    <citation type="submission" date="2022-06" db="EMBL/GenBank/DDBJ databases">
        <title>Uncovering the hologenomic basis of an extraordinary plant invasion.</title>
        <authorList>
            <person name="Bieker V.C."/>
            <person name="Martin M.D."/>
            <person name="Gilbert T."/>
            <person name="Hodgins K."/>
            <person name="Battlay P."/>
            <person name="Petersen B."/>
            <person name="Wilson J."/>
        </authorList>
    </citation>
    <scope>NUCLEOTIDE SEQUENCE</scope>
    <source>
        <strain evidence="5">AA19_3_7</strain>
        <tissue evidence="5">Leaf</tissue>
    </source>
</reference>
<dbReference type="InterPro" id="IPR036638">
    <property type="entry name" value="HLH_DNA-bd_sf"/>
</dbReference>
<dbReference type="Gene3D" id="4.10.280.10">
    <property type="entry name" value="Helix-loop-helix DNA-binding domain"/>
    <property type="match status" value="1"/>
</dbReference>
<keyword evidence="6" id="KW-1185">Reference proteome</keyword>
<proteinExistence type="predicted"/>
<evidence type="ECO:0000256" key="3">
    <source>
        <dbReference type="ARBA" id="ARBA00023163"/>
    </source>
</evidence>
<dbReference type="GO" id="GO:0000977">
    <property type="term" value="F:RNA polymerase II transcription regulatory region sequence-specific DNA binding"/>
    <property type="evidence" value="ECO:0007669"/>
    <property type="project" value="TreeGrafter"/>
</dbReference>
<dbReference type="PANTHER" id="PTHR13935:SF46">
    <property type="entry name" value="TRANSCRIPTION FACTOR BHLH167-RELATED"/>
    <property type="match status" value="1"/>
</dbReference>
<evidence type="ECO:0000256" key="1">
    <source>
        <dbReference type="ARBA" id="ARBA00004123"/>
    </source>
</evidence>
<comment type="subcellular location">
    <subcellularLocation>
        <location evidence="1">Nucleus</location>
    </subcellularLocation>
</comment>
<dbReference type="PANTHER" id="PTHR13935">
    <property type="entry name" value="ACHAETE-SCUTE TRANSCRIPTION FACTOR-RELATED"/>
    <property type="match status" value="1"/>
</dbReference>
<gene>
    <name evidence="5" type="ORF">M8C21_016143</name>
</gene>
<accession>A0AAD5CL47</accession>
<comment type="caution">
    <text evidence="5">The sequence shown here is derived from an EMBL/GenBank/DDBJ whole genome shotgun (WGS) entry which is preliminary data.</text>
</comment>
<evidence type="ECO:0000256" key="4">
    <source>
        <dbReference type="ARBA" id="ARBA00023242"/>
    </source>
</evidence>
<dbReference type="GO" id="GO:0000981">
    <property type="term" value="F:DNA-binding transcription factor activity, RNA polymerase II-specific"/>
    <property type="evidence" value="ECO:0007669"/>
    <property type="project" value="TreeGrafter"/>
</dbReference>
<dbReference type="GO" id="GO:0046983">
    <property type="term" value="F:protein dimerization activity"/>
    <property type="evidence" value="ECO:0007669"/>
    <property type="project" value="InterPro"/>
</dbReference>
<organism evidence="5 6">
    <name type="scientific">Ambrosia artemisiifolia</name>
    <name type="common">Common ragweed</name>
    <dbReference type="NCBI Taxonomy" id="4212"/>
    <lineage>
        <taxon>Eukaryota</taxon>
        <taxon>Viridiplantae</taxon>
        <taxon>Streptophyta</taxon>
        <taxon>Embryophyta</taxon>
        <taxon>Tracheophyta</taxon>
        <taxon>Spermatophyta</taxon>
        <taxon>Magnoliopsida</taxon>
        <taxon>eudicotyledons</taxon>
        <taxon>Gunneridae</taxon>
        <taxon>Pentapetalae</taxon>
        <taxon>asterids</taxon>
        <taxon>campanulids</taxon>
        <taxon>Asterales</taxon>
        <taxon>Asteraceae</taxon>
        <taxon>Asteroideae</taxon>
        <taxon>Heliantheae alliance</taxon>
        <taxon>Heliantheae</taxon>
        <taxon>Ambrosia</taxon>
    </lineage>
</organism>
<evidence type="ECO:0000256" key="2">
    <source>
        <dbReference type="ARBA" id="ARBA00023015"/>
    </source>
</evidence>
<name>A0AAD5CL47_AMBAR</name>
<evidence type="ECO:0000313" key="6">
    <source>
        <dbReference type="Proteomes" id="UP001206925"/>
    </source>
</evidence>
<keyword evidence="2" id="KW-0805">Transcription regulation</keyword>
<dbReference type="SUPFAM" id="SSF47459">
    <property type="entry name" value="HLH, helix-loop-helix DNA-binding domain"/>
    <property type="match status" value="1"/>
</dbReference>
<dbReference type="Proteomes" id="UP001206925">
    <property type="component" value="Unassembled WGS sequence"/>
</dbReference>
<keyword evidence="3" id="KW-0804">Transcription</keyword>
<evidence type="ECO:0000313" key="5">
    <source>
        <dbReference type="EMBL" id="KAI7743647.1"/>
    </source>
</evidence>
<dbReference type="EMBL" id="JAMZMK010007703">
    <property type="protein sequence ID" value="KAI7743647.1"/>
    <property type="molecule type" value="Genomic_DNA"/>
</dbReference>
<dbReference type="InterPro" id="IPR015660">
    <property type="entry name" value="MASH1/Ascl1a-like"/>
</dbReference>